<feature type="region of interest" description="Disordered" evidence="1">
    <location>
        <begin position="370"/>
        <end position="398"/>
    </location>
</feature>
<accession>A0A5N5EAR7</accession>
<dbReference type="RefSeq" id="WP_151514097.1">
    <property type="nucleotide sequence ID" value="NZ_VYUA01000083.1"/>
</dbReference>
<evidence type="ECO:0000313" key="2">
    <source>
        <dbReference type="EMBL" id="KAB2587638.1"/>
    </source>
</evidence>
<organism evidence="2 3">
    <name type="scientific">Streptomyces arboris</name>
    <dbReference type="NCBI Taxonomy" id="2600619"/>
    <lineage>
        <taxon>Bacteria</taxon>
        <taxon>Bacillati</taxon>
        <taxon>Actinomycetota</taxon>
        <taxon>Actinomycetes</taxon>
        <taxon>Kitasatosporales</taxon>
        <taxon>Streptomycetaceae</taxon>
        <taxon>Streptomyces</taxon>
    </lineage>
</organism>
<evidence type="ECO:0000313" key="3">
    <source>
        <dbReference type="Proteomes" id="UP000326907"/>
    </source>
</evidence>
<feature type="compositionally biased region" description="Basic residues" evidence="1">
    <location>
        <begin position="389"/>
        <end position="398"/>
    </location>
</feature>
<protein>
    <submittedName>
        <fullName evidence="2">Uncharacterized protein</fullName>
    </submittedName>
</protein>
<evidence type="ECO:0000256" key="1">
    <source>
        <dbReference type="SAM" id="MobiDB-lite"/>
    </source>
</evidence>
<gene>
    <name evidence="2" type="ORF">F5983_36860</name>
</gene>
<dbReference type="Proteomes" id="UP000326907">
    <property type="component" value="Unassembled WGS sequence"/>
</dbReference>
<reference evidence="2 3" key="1">
    <citation type="submission" date="2019-09" db="EMBL/GenBank/DDBJ databases">
        <authorList>
            <person name="Liu P."/>
        </authorList>
    </citation>
    <scope>NUCLEOTIDE SEQUENCE [LARGE SCALE GENOMIC DNA]</scope>
    <source>
        <strain evidence="2 3">TRM68085</strain>
    </source>
</reference>
<keyword evidence="3" id="KW-1185">Reference proteome</keyword>
<comment type="caution">
    <text evidence="2">The sequence shown here is derived from an EMBL/GenBank/DDBJ whole genome shotgun (WGS) entry which is preliminary data.</text>
</comment>
<sequence>MSLKGGIHNPRTPLRRFLDRELSAGPRLLRENFRAQHRTDSLLAPLPGVGTEAGTVGTSIDTRLRLAFSTAAPVDLPTRIGIELCGQFGHGLRMRAVGNELASRLTCTVHALDLANRDLPLDRAHDEEEDLARLLIAAAWYQVCARSAFGFTYTPLFLTALENPDAFTLDRLLRLPHPDLVTDVVAQLHQAADGPLADLRARTRPADCTPGPTFPGTRVTADADLIADGLLIDFKSARNPRGLPQADAWQLLGYLLLDDADRYTIDTVGFYLTRSGVLATWPVEEYLTLLGACRRNLTELRTVFHELLASCQADAEPLTPAEETSVQRLLQRLAPVVAPGHCPTCTQPLPDTAQRRTYCSPRCRGREQTLRNKGLLPETPTPAVPIQHTRSRRPPREG</sequence>
<proteinExistence type="predicted"/>
<dbReference type="AlphaFoldDB" id="A0A5N5EAR7"/>
<name>A0A5N5EAR7_9ACTN</name>
<dbReference type="EMBL" id="VYUA01000083">
    <property type="protein sequence ID" value="KAB2587638.1"/>
    <property type="molecule type" value="Genomic_DNA"/>
</dbReference>